<keyword evidence="3" id="KW-1185">Reference proteome</keyword>
<dbReference type="EMBL" id="CAJPIN010003738">
    <property type="protein sequence ID" value="CAG2056361.1"/>
    <property type="molecule type" value="Genomic_DNA"/>
</dbReference>
<protein>
    <submittedName>
        <fullName evidence="2">Uncharacterized protein</fullName>
    </submittedName>
</protein>
<name>A0ABN7NKI5_TIMPD</name>
<evidence type="ECO:0000256" key="1">
    <source>
        <dbReference type="SAM" id="MobiDB-lite"/>
    </source>
</evidence>
<organism evidence="2 3">
    <name type="scientific">Timema podura</name>
    <name type="common">Walking stick</name>
    <dbReference type="NCBI Taxonomy" id="61482"/>
    <lineage>
        <taxon>Eukaryota</taxon>
        <taxon>Metazoa</taxon>
        <taxon>Ecdysozoa</taxon>
        <taxon>Arthropoda</taxon>
        <taxon>Hexapoda</taxon>
        <taxon>Insecta</taxon>
        <taxon>Pterygota</taxon>
        <taxon>Neoptera</taxon>
        <taxon>Polyneoptera</taxon>
        <taxon>Phasmatodea</taxon>
        <taxon>Timematodea</taxon>
        <taxon>Timematoidea</taxon>
        <taxon>Timematidae</taxon>
        <taxon>Timema</taxon>
    </lineage>
</organism>
<reference evidence="2" key="1">
    <citation type="submission" date="2021-03" db="EMBL/GenBank/DDBJ databases">
        <authorList>
            <person name="Tran Van P."/>
        </authorList>
    </citation>
    <scope>NUCLEOTIDE SEQUENCE</scope>
</reference>
<proteinExistence type="predicted"/>
<feature type="region of interest" description="Disordered" evidence="1">
    <location>
        <begin position="37"/>
        <end position="56"/>
    </location>
</feature>
<sequence>MTTESQIINIVNEILNTRMGTRAEKILKLLKLTNSEESKQEIPSNIPNEESNNIVPLNPTPSDNNITDIIYEHLVANKLNDKGAAVKNKVNDSNITVINEVNDNSTVVNKGNNNAIVVNEVNDNTIIVNQVNGNTIIVNQVNGNTIIVNQVNDNTIIVNQKKLQKEQQKELQKRCKMKEL</sequence>
<comment type="caution">
    <text evidence="2">The sequence shown here is derived from an EMBL/GenBank/DDBJ whole genome shotgun (WGS) entry which is preliminary data.</text>
</comment>
<evidence type="ECO:0000313" key="3">
    <source>
        <dbReference type="Proteomes" id="UP001153148"/>
    </source>
</evidence>
<evidence type="ECO:0000313" key="2">
    <source>
        <dbReference type="EMBL" id="CAG2056361.1"/>
    </source>
</evidence>
<accession>A0ABN7NKI5</accession>
<feature type="compositionally biased region" description="Polar residues" evidence="1">
    <location>
        <begin position="41"/>
        <end position="56"/>
    </location>
</feature>
<gene>
    <name evidence="2" type="ORF">TPAB3V08_LOCUS3353</name>
</gene>
<dbReference type="Proteomes" id="UP001153148">
    <property type="component" value="Unassembled WGS sequence"/>
</dbReference>